<evidence type="ECO:0000259" key="7">
    <source>
        <dbReference type="Pfam" id="PF20465"/>
    </source>
</evidence>
<dbReference type="Pfam" id="PF20464">
    <property type="entry name" value="MmeI_N"/>
    <property type="match status" value="1"/>
</dbReference>
<protein>
    <recommendedName>
        <fullName evidence="1">site-specific DNA-methyltransferase (adenine-specific)</fullName>
        <ecNumber evidence="1">2.1.1.72</ecNumber>
    </recommendedName>
</protein>
<evidence type="ECO:0000259" key="8">
    <source>
        <dbReference type="Pfam" id="PF20466"/>
    </source>
</evidence>
<dbReference type="InterPro" id="IPR050953">
    <property type="entry name" value="N4_N6_ade-DNA_methylase"/>
</dbReference>
<keyword evidence="3" id="KW-0808">Transferase</keyword>
<comment type="catalytic activity">
    <reaction evidence="4">
        <text>a 2'-deoxyadenosine in DNA + S-adenosyl-L-methionine = an N(6)-methyl-2'-deoxyadenosine in DNA + S-adenosyl-L-homocysteine + H(+)</text>
        <dbReference type="Rhea" id="RHEA:15197"/>
        <dbReference type="Rhea" id="RHEA-COMP:12418"/>
        <dbReference type="Rhea" id="RHEA-COMP:12419"/>
        <dbReference type="ChEBI" id="CHEBI:15378"/>
        <dbReference type="ChEBI" id="CHEBI:57856"/>
        <dbReference type="ChEBI" id="CHEBI:59789"/>
        <dbReference type="ChEBI" id="CHEBI:90615"/>
        <dbReference type="ChEBI" id="CHEBI:90616"/>
        <dbReference type="EC" id="2.1.1.72"/>
    </reaction>
</comment>
<dbReference type="EC" id="2.1.1.72" evidence="1"/>
<reference evidence="11" key="1">
    <citation type="journal article" date="2019" name="Int. J. Syst. Evol. Microbiol.">
        <title>The Global Catalogue of Microorganisms (GCM) 10K type strain sequencing project: providing services to taxonomists for standard genome sequencing and annotation.</title>
        <authorList>
            <consortium name="The Broad Institute Genomics Platform"/>
            <consortium name="The Broad Institute Genome Sequencing Center for Infectious Disease"/>
            <person name="Wu L."/>
            <person name="Ma J."/>
        </authorList>
    </citation>
    <scope>NUCLEOTIDE SEQUENCE [LARGE SCALE GENOMIC DNA]</scope>
    <source>
        <strain evidence="11">NBRC 100033</strain>
    </source>
</reference>
<dbReference type="RefSeq" id="WP_027851363.1">
    <property type="nucleotide sequence ID" value="NZ_BSOR01000005.1"/>
</dbReference>
<dbReference type="InterPro" id="IPR029063">
    <property type="entry name" value="SAM-dependent_MTases_sf"/>
</dbReference>
<accession>A0ABQ5ZS63</accession>
<proteinExistence type="predicted"/>
<dbReference type="PRINTS" id="PR00507">
    <property type="entry name" value="N12N6MTFRASE"/>
</dbReference>
<feature type="compositionally biased region" description="Low complexity" evidence="5">
    <location>
        <begin position="1075"/>
        <end position="1089"/>
    </location>
</feature>
<feature type="domain" description="MmeI-like DNA-methyltransferase" evidence="9">
    <location>
        <begin position="389"/>
        <end position="674"/>
    </location>
</feature>
<dbReference type="InterPro" id="IPR046817">
    <property type="entry name" value="MmeI_N"/>
</dbReference>
<gene>
    <name evidence="10" type="ORF">GCM10007878_02440</name>
</gene>
<dbReference type="Pfam" id="PF20466">
    <property type="entry name" value="MmeI_TRD"/>
    <property type="match status" value="1"/>
</dbReference>
<keyword evidence="2" id="KW-0489">Methyltransferase</keyword>
<feature type="domain" description="MmeI-like target recognition" evidence="8">
    <location>
        <begin position="808"/>
        <end position="919"/>
    </location>
</feature>
<evidence type="ECO:0000259" key="9">
    <source>
        <dbReference type="Pfam" id="PF20473"/>
    </source>
</evidence>
<evidence type="ECO:0000259" key="6">
    <source>
        <dbReference type="Pfam" id="PF20464"/>
    </source>
</evidence>
<name>A0ABQ5ZS63_9GAMM</name>
<dbReference type="InterPro" id="IPR046820">
    <property type="entry name" value="MmeI_TRD"/>
</dbReference>
<dbReference type="InterPro" id="IPR046816">
    <property type="entry name" value="MmeI_Mtase"/>
</dbReference>
<dbReference type="PROSITE" id="PS00092">
    <property type="entry name" value="N6_MTASE"/>
    <property type="match status" value="1"/>
</dbReference>
<feature type="region of interest" description="Disordered" evidence="5">
    <location>
        <begin position="1075"/>
        <end position="1094"/>
    </location>
</feature>
<evidence type="ECO:0000256" key="1">
    <source>
        <dbReference type="ARBA" id="ARBA00011900"/>
    </source>
</evidence>
<feature type="domain" description="MmeI-like helicase spacer" evidence="7">
    <location>
        <begin position="225"/>
        <end position="296"/>
    </location>
</feature>
<evidence type="ECO:0000256" key="5">
    <source>
        <dbReference type="SAM" id="MobiDB-lite"/>
    </source>
</evidence>
<sequence length="1151" mass="130790">MSANTDQLPPLPSTEQVNEFLERWKSATGTEQANFPPFITELCQLLGLPTPDPASDTQEDNAYVLERRVEINNPDGSTNKGYIDLYRRGCFVMEAKQTGKALETQGWDKAMLAAHNQADRYVRALPADEGKPPFIVVTDVGRTLELYSEFTRTGSTYVPFPDPGHHRIKLEDLRQPEIQKRLQTLWLYPDHLDPSKHAAQVTRKVSDKLATLAKSLEQDGYEVERVAHFLKRSLFTMFSQDVELLPKDSFTRLLEELKEEPDAFMDSLQELWESMNEGRFTGLLKKKIKKFNGGLFKNINPIPLKPDQIQLLIDTAKADWRFVEPAIFGTLLERALDPRERHKLGAHYTPRAYVERLVMPTLIAPLREEWQTVQVVAQNLIQQGKDSKALEELQKFHHQLCETKVLDPACGSANFLYVALEHMKRLEGEVLNLISDLSQGQVGMQAQGFTVDPHQFLGLEINPRAAAIAEMVLWIGYLQWHYRIHGKLDLPEPILRDFKNIECRDALIEYDSKEPQLDEQGQPVTIWDGISYKTSPTTGELIPDEAQRTTVYHYHNPHKAEWPQADYIVGNPPFIGNKRLRTALGDGYVEAVRKVYKGEVPESADFVMYWWQLAALEVSHGEAKQFGFITTNSIKQTFNRRVLEPHLNDSKKPLSLVFAIPDHPWVDGNDGAAVRISMTTAMPGNTSGTLTVVTNEQDAEDGSKTVLLKKVQGRLFSDLSIGADISSCNGLLSNSLISNRGMIPHGEGFLVDWKQGKQLDNGTLIRPYRNGRDIAAKPRNIYIIDTYGLDQNTLRSEHPDSWQWLFDRVKPARDQNTRKSRRENWWLFAENQPRLRASIQNLTCYIATIQTAKHRLFTYLSSEILPDDKLIAIALEDSCWLGVLSSKIHMLWAIVAGATLEDRPVYNKNDCFEAFPFPETTPEQAIRIGELAEKIDQHRKRQQEQHPDLTLTNMYNVLEKLRLEEPLTAKEKTTHEQGLVSLLRELHDELDREVFVAYSWEDLGEKLVGLPGATTPLPDKPEAQAEAEEELLMRLVELNHQRAAEEAQGKIRWLRPEYQAPDEQQDTIQLDTTQAEAAPAAKAETASKQTWPKGMAEQVTTVRQLLATAPQTTEALASNFKRKPTKSVEQVLQALEALGQARQENELWVLN</sequence>
<evidence type="ECO:0000256" key="2">
    <source>
        <dbReference type="ARBA" id="ARBA00022603"/>
    </source>
</evidence>
<evidence type="ECO:0000313" key="11">
    <source>
        <dbReference type="Proteomes" id="UP001156682"/>
    </source>
</evidence>
<evidence type="ECO:0000256" key="4">
    <source>
        <dbReference type="ARBA" id="ARBA00047942"/>
    </source>
</evidence>
<dbReference type="PANTHER" id="PTHR33841">
    <property type="entry name" value="DNA METHYLTRANSFERASE YEEA-RELATED"/>
    <property type="match status" value="1"/>
</dbReference>
<dbReference type="InterPro" id="IPR046819">
    <property type="entry name" value="MmeI_hel"/>
</dbReference>
<dbReference type="InterPro" id="IPR002052">
    <property type="entry name" value="DNA_methylase_N6_adenine_CS"/>
</dbReference>
<comment type="caution">
    <text evidence="10">The sequence shown here is derived from an EMBL/GenBank/DDBJ whole genome shotgun (WGS) entry which is preliminary data.</text>
</comment>
<dbReference type="Pfam" id="PF20465">
    <property type="entry name" value="MmeI_hel"/>
    <property type="match status" value="1"/>
</dbReference>
<feature type="domain" description="MmeI-like N-terminal" evidence="6">
    <location>
        <begin position="18"/>
        <end position="218"/>
    </location>
</feature>
<dbReference type="PANTHER" id="PTHR33841:SF1">
    <property type="entry name" value="DNA METHYLTRANSFERASE A"/>
    <property type="match status" value="1"/>
</dbReference>
<organism evidence="10 11">
    <name type="scientific">Marinospirillum insulare</name>
    <dbReference type="NCBI Taxonomy" id="217169"/>
    <lineage>
        <taxon>Bacteria</taxon>
        <taxon>Pseudomonadati</taxon>
        <taxon>Pseudomonadota</taxon>
        <taxon>Gammaproteobacteria</taxon>
        <taxon>Oceanospirillales</taxon>
        <taxon>Oceanospirillaceae</taxon>
        <taxon>Marinospirillum</taxon>
    </lineage>
</organism>
<evidence type="ECO:0000313" key="10">
    <source>
        <dbReference type="EMBL" id="GLR62809.1"/>
    </source>
</evidence>
<evidence type="ECO:0000256" key="3">
    <source>
        <dbReference type="ARBA" id="ARBA00022679"/>
    </source>
</evidence>
<dbReference type="Gene3D" id="3.40.50.150">
    <property type="entry name" value="Vaccinia Virus protein VP39"/>
    <property type="match status" value="1"/>
</dbReference>
<keyword evidence="11" id="KW-1185">Reference proteome</keyword>
<dbReference type="Pfam" id="PF20473">
    <property type="entry name" value="MmeI_Mtase"/>
    <property type="match status" value="1"/>
</dbReference>
<dbReference type="Proteomes" id="UP001156682">
    <property type="component" value="Unassembled WGS sequence"/>
</dbReference>
<dbReference type="SUPFAM" id="SSF53335">
    <property type="entry name" value="S-adenosyl-L-methionine-dependent methyltransferases"/>
    <property type="match status" value="1"/>
</dbReference>
<dbReference type="EMBL" id="BSOR01000005">
    <property type="protein sequence ID" value="GLR62809.1"/>
    <property type="molecule type" value="Genomic_DNA"/>
</dbReference>